<evidence type="ECO:0000313" key="5">
    <source>
        <dbReference type="Proteomes" id="UP000000963"/>
    </source>
</evidence>
<gene>
    <name evidence="4" type="primary">51</name>
    <name evidence="4" type="ORF">PBI_OMEGA_51</name>
</gene>
<dbReference type="EMBL" id="AY129338">
    <property type="protein sequence ID" value="AAN12695.1"/>
    <property type="molecule type" value="Genomic_DNA"/>
</dbReference>
<dbReference type="Pfam" id="PF07463">
    <property type="entry name" value="NUMOD4"/>
    <property type="match status" value="1"/>
</dbReference>
<sequence>MSSERGRESATNTSRPLTHSLDCGKEGLAVDATSNTEEWRPAPGYEGLYEVSSHGRVRSLDRTVPTRRHPGGVRKLRGCLLKPSPSKYGHLMVNPSKDGRQKVEYIHHLVMLAFSGPRPEGMLVCHNDGDPTNNRLDNLRWDDQFGNMRDTLSHGTCFQANKTHCIRGHEFNQQNTHIAPDGGRVCRLCRRITKNARRARLRQQGLPIN</sequence>
<evidence type="ECO:0000259" key="2">
    <source>
        <dbReference type="Pfam" id="PF07463"/>
    </source>
</evidence>
<proteinExistence type="predicted"/>
<dbReference type="GO" id="GO:0016788">
    <property type="term" value="F:hydrolase activity, acting on ester bonds"/>
    <property type="evidence" value="ECO:0007669"/>
    <property type="project" value="InterPro"/>
</dbReference>
<feature type="region of interest" description="Disordered" evidence="1">
    <location>
        <begin position="1"/>
        <end position="41"/>
    </location>
</feature>
<dbReference type="RefSeq" id="NP_818352.1">
    <property type="nucleotide sequence ID" value="NC_004688.1"/>
</dbReference>
<dbReference type="Pfam" id="PF13392">
    <property type="entry name" value="HNH_3"/>
    <property type="match status" value="1"/>
</dbReference>
<dbReference type="Gene3D" id="3.90.75.20">
    <property type="match status" value="1"/>
</dbReference>
<dbReference type="InterPro" id="IPR003615">
    <property type="entry name" value="HNH_nuc"/>
</dbReference>
<feature type="domain" description="NUMOD4" evidence="2">
    <location>
        <begin position="37"/>
        <end position="91"/>
    </location>
</feature>
<dbReference type="InterPro" id="IPR044925">
    <property type="entry name" value="His-Me_finger_sf"/>
</dbReference>
<organismHost>
    <name type="scientific">Mycolicibacterium smegmatis</name>
    <name type="common">Mycobacterium smegmatis</name>
    <dbReference type="NCBI Taxonomy" id="1772"/>
</organismHost>
<evidence type="ECO:0008006" key="6">
    <source>
        <dbReference type="Google" id="ProtNLM"/>
    </source>
</evidence>
<dbReference type="Proteomes" id="UP000000963">
    <property type="component" value="Segment"/>
</dbReference>
<evidence type="ECO:0000313" key="4">
    <source>
        <dbReference type="EMBL" id="AAN12695.1"/>
    </source>
</evidence>
<reference evidence="4 5" key="1">
    <citation type="journal article" date="2003" name="Cell">
        <title>Origins of highly mosaic mycobacteriophage genomes.</title>
        <authorList>
            <person name="Pedulla M.L."/>
            <person name="Ford M.E."/>
            <person name="Houtz J.M."/>
            <person name="Karthikeyan T."/>
            <person name="Wadsworth C."/>
            <person name="Lewis J.A."/>
            <person name="Jacobs-Sera D."/>
            <person name="Falbo J."/>
            <person name="Gross J."/>
            <person name="Pannunzio N.R."/>
            <person name="Brucker W."/>
            <person name="Kumar V."/>
            <person name="Kandasamy J."/>
            <person name="Keenan L."/>
            <person name="Bardarov S."/>
            <person name="Kriakov J."/>
            <person name="Lawrence J.G."/>
            <person name="Jacobs W.R. Jr."/>
            <person name="Hendrix R.W."/>
            <person name="Hatfull G.F."/>
        </authorList>
    </citation>
    <scope>NUCLEOTIDE SEQUENCE</scope>
</reference>
<evidence type="ECO:0000259" key="3">
    <source>
        <dbReference type="Pfam" id="PF13392"/>
    </source>
</evidence>
<dbReference type="InterPro" id="IPR010902">
    <property type="entry name" value="NUMOD4"/>
</dbReference>
<accession>Q854L3</accession>
<dbReference type="KEGG" id="vg:1260041"/>
<organism evidence="4 5">
    <name type="scientific">Mycobacterium phage Omega</name>
    <name type="common">Mycobacteriophage Omega</name>
    <dbReference type="NCBI Taxonomy" id="2907835"/>
    <lineage>
        <taxon>Viruses</taxon>
        <taxon>Duplodnaviria</taxon>
        <taxon>Heunggongvirae</taxon>
        <taxon>Uroviricota</taxon>
        <taxon>Caudoviricetes</taxon>
        <taxon>Omegavirus</taxon>
        <taxon>Omegavirus omega</taxon>
    </lineage>
</organism>
<name>Q854L3_BPMOM</name>
<evidence type="ECO:0000256" key="1">
    <source>
        <dbReference type="SAM" id="MobiDB-lite"/>
    </source>
</evidence>
<keyword evidence="5" id="KW-1185">Reference proteome</keyword>
<dbReference type="SUPFAM" id="SSF54060">
    <property type="entry name" value="His-Me finger endonucleases"/>
    <property type="match status" value="1"/>
</dbReference>
<feature type="domain" description="HNH nuclease" evidence="3">
    <location>
        <begin position="105"/>
        <end position="141"/>
    </location>
</feature>
<protein>
    <recommendedName>
        <fullName evidence="6">HNH endonuclease</fullName>
    </recommendedName>
</protein>